<evidence type="ECO:0000256" key="1">
    <source>
        <dbReference type="ARBA" id="ARBA00022679"/>
    </source>
</evidence>
<gene>
    <name evidence="4" type="ORF">CFOL_v3_03272</name>
</gene>
<sequence>MDSPKLLQFDAVRDHSDHWYADSKQSSGISNMQSEVRKKIMLEWKILEENLPESIYVRVYEKRIDLLRAMIIGTPHTPYHDGLFFFDIAFPSDYPNQPPLVRYRSYGLCINPNLYSDGYVCLSLLNTWKGKSNERWNPSSSTILQVLVSLQAIVLNDRPYYNEPGIKPAISWGAYNREVYGLNCKTMLHLLRKPPRNFEDMI</sequence>
<protein>
    <submittedName>
        <fullName evidence="4">UQ_con domain-containing protein</fullName>
    </submittedName>
</protein>
<keyword evidence="2" id="KW-0833">Ubl conjugation pathway</keyword>
<dbReference type="InterPro" id="IPR000608">
    <property type="entry name" value="UBC"/>
</dbReference>
<dbReference type="PANTHER" id="PTHR46116">
    <property type="entry name" value="(E3-INDEPENDENT) E2 UBIQUITIN-CONJUGATING ENZYME"/>
    <property type="match status" value="1"/>
</dbReference>
<evidence type="ECO:0000259" key="3">
    <source>
        <dbReference type="PROSITE" id="PS50127"/>
    </source>
</evidence>
<dbReference type="InParanoid" id="A0A1Q3AVI4"/>
<name>A0A1Q3AVI4_CEPFO</name>
<dbReference type="OrthoDB" id="47801at2759"/>
<dbReference type="PANTHER" id="PTHR46116:SF19">
    <property type="entry name" value="UBIQUITIN-CONJUGATING ENZYME FAMILY PROTEIN"/>
    <property type="match status" value="1"/>
</dbReference>
<reference evidence="5" key="1">
    <citation type="submission" date="2016-04" db="EMBL/GenBank/DDBJ databases">
        <title>Cephalotus genome sequencing.</title>
        <authorList>
            <person name="Fukushima K."/>
            <person name="Hasebe M."/>
            <person name="Fang X."/>
        </authorList>
    </citation>
    <scope>NUCLEOTIDE SEQUENCE [LARGE SCALE GENOMIC DNA]</scope>
    <source>
        <strain evidence="5">cv. St1</strain>
    </source>
</reference>
<dbReference type="Proteomes" id="UP000187406">
    <property type="component" value="Unassembled WGS sequence"/>
</dbReference>
<dbReference type="PROSITE" id="PS50127">
    <property type="entry name" value="UBC_2"/>
    <property type="match status" value="1"/>
</dbReference>
<comment type="caution">
    <text evidence="4">The sequence shown here is derived from an EMBL/GenBank/DDBJ whole genome shotgun (WGS) entry which is preliminary data.</text>
</comment>
<keyword evidence="1" id="KW-0808">Transferase</keyword>
<feature type="domain" description="UBC core" evidence="3">
    <location>
        <begin position="35"/>
        <end position="193"/>
    </location>
</feature>
<keyword evidence="5" id="KW-1185">Reference proteome</keyword>
<dbReference type="EMBL" id="BDDD01000122">
    <property type="protein sequence ID" value="GAV59741.1"/>
    <property type="molecule type" value="Genomic_DNA"/>
</dbReference>
<dbReference type="STRING" id="3775.A0A1Q3AVI4"/>
<evidence type="ECO:0000256" key="2">
    <source>
        <dbReference type="ARBA" id="ARBA00022786"/>
    </source>
</evidence>
<dbReference type="CDD" id="cd23837">
    <property type="entry name" value="UBCc_UBE2O"/>
    <property type="match status" value="1"/>
</dbReference>
<dbReference type="AlphaFoldDB" id="A0A1Q3AVI4"/>
<dbReference type="SMART" id="SM00212">
    <property type="entry name" value="UBCc"/>
    <property type="match status" value="1"/>
</dbReference>
<dbReference type="Gene3D" id="3.10.110.10">
    <property type="entry name" value="Ubiquitin Conjugating Enzyme"/>
    <property type="match status" value="1"/>
</dbReference>
<dbReference type="GO" id="GO:0061631">
    <property type="term" value="F:ubiquitin conjugating enzyme activity"/>
    <property type="evidence" value="ECO:0007669"/>
    <property type="project" value="TreeGrafter"/>
</dbReference>
<evidence type="ECO:0000313" key="5">
    <source>
        <dbReference type="Proteomes" id="UP000187406"/>
    </source>
</evidence>
<dbReference type="InterPro" id="IPR016135">
    <property type="entry name" value="UBQ-conjugating_enzyme/RWD"/>
</dbReference>
<dbReference type="SUPFAM" id="SSF54495">
    <property type="entry name" value="UBC-like"/>
    <property type="match status" value="1"/>
</dbReference>
<proteinExistence type="predicted"/>
<organism evidence="4 5">
    <name type="scientific">Cephalotus follicularis</name>
    <name type="common">Albany pitcher plant</name>
    <dbReference type="NCBI Taxonomy" id="3775"/>
    <lineage>
        <taxon>Eukaryota</taxon>
        <taxon>Viridiplantae</taxon>
        <taxon>Streptophyta</taxon>
        <taxon>Embryophyta</taxon>
        <taxon>Tracheophyta</taxon>
        <taxon>Spermatophyta</taxon>
        <taxon>Magnoliopsida</taxon>
        <taxon>eudicotyledons</taxon>
        <taxon>Gunneridae</taxon>
        <taxon>Pentapetalae</taxon>
        <taxon>rosids</taxon>
        <taxon>fabids</taxon>
        <taxon>Oxalidales</taxon>
        <taxon>Cephalotaceae</taxon>
        <taxon>Cephalotus</taxon>
    </lineage>
</organism>
<dbReference type="Pfam" id="PF00179">
    <property type="entry name" value="UQ_con"/>
    <property type="match status" value="1"/>
</dbReference>
<evidence type="ECO:0000313" key="4">
    <source>
        <dbReference type="EMBL" id="GAV59741.1"/>
    </source>
</evidence>
<accession>A0A1Q3AVI4</accession>